<gene>
    <name evidence="11" type="ORF">INT43_000284</name>
</gene>
<dbReference type="SMART" id="SM00584">
    <property type="entry name" value="TLDc"/>
    <property type="match status" value="1"/>
</dbReference>
<evidence type="ECO:0000256" key="2">
    <source>
        <dbReference type="ARBA" id="ARBA00004371"/>
    </source>
</evidence>
<dbReference type="PANTHER" id="PTHR23354:SF131">
    <property type="entry name" value="MTOR-ASSOCIATED PROTEIN MEAK7"/>
    <property type="match status" value="1"/>
</dbReference>
<accession>A0A8H7Q2K9</accession>
<dbReference type="GO" id="GO:0005737">
    <property type="term" value="C:cytoplasm"/>
    <property type="evidence" value="ECO:0007669"/>
    <property type="project" value="UniProtKB-SubCell"/>
</dbReference>
<dbReference type="EMBL" id="JAEPQZ010000002">
    <property type="protein sequence ID" value="KAG2184375.1"/>
    <property type="molecule type" value="Genomic_DNA"/>
</dbReference>
<organism evidence="11 12">
    <name type="scientific">Mortierella isabellina</name>
    <name type="common">Filamentous fungus</name>
    <name type="synonym">Umbelopsis isabellina</name>
    <dbReference type="NCBI Taxonomy" id="91625"/>
    <lineage>
        <taxon>Eukaryota</taxon>
        <taxon>Fungi</taxon>
        <taxon>Fungi incertae sedis</taxon>
        <taxon>Mucoromycota</taxon>
        <taxon>Mucoromycotina</taxon>
        <taxon>Umbelopsidomycetes</taxon>
        <taxon>Umbelopsidales</taxon>
        <taxon>Umbelopsidaceae</taxon>
        <taxon>Umbelopsis</taxon>
    </lineage>
</organism>
<keyword evidence="12" id="KW-1185">Reference proteome</keyword>
<comment type="caution">
    <text evidence="11">The sequence shown here is derived from an EMBL/GenBank/DDBJ whole genome shotgun (WGS) entry which is preliminary data.</text>
</comment>
<evidence type="ECO:0000256" key="5">
    <source>
        <dbReference type="ARBA" id="ARBA00023136"/>
    </source>
</evidence>
<dbReference type="PROSITE" id="PS51886">
    <property type="entry name" value="TLDC"/>
    <property type="match status" value="1"/>
</dbReference>
<dbReference type="Pfam" id="PF07534">
    <property type="entry name" value="TLD"/>
    <property type="match status" value="1"/>
</dbReference>
<evidence type="ECO:0000313" key="12">
    <source>
        <dbReference type="Proteomes" id="UP000654370"/>
    </source>
</evidence>
<evidence type="ECO:0000256" key="4">
    <source>
        <dbReference type="ARBA" id="ARBA00022490"/>
    </source>
</evidence>
<dbReference type="PANTHER" id="PTHR23354">
    <property type="entry name" value="NUCLEOLAR PROTEIN 7/ESTROGEN RECEPTOR COACTIVATOR-RELATED"/>
    <property type="match status" value="1"/>
</dbReference>
<name>A0A8H7Q2K9_MORIS</name>
<evidence type="ECO:0000256" key="1">
    <source>
        <dbReference type="ARBA" id="ARBA00004370"/>
    </source>
</evidence>
<protein>
    <recommendedName>
        <fullName evidence="7">MTOR-associated protein MEAK7</fullName>
    </recommendedName>
    <alternativeName>
        <fullName evidence="9">TBC/LysM-associated domain-containing protein 1</fullName>
    </alternativeName>
    <alternativeName>
        <fullName evidence="8">TLD domain-containing protein 1</fullName>
    </alternativeName>
</protein>
<evidence type="ECO:0000259" key="10">
    <source>
        <dbReference type="PROSITE" id="PS51886"/>
    </source>
</evidence>
<sequence length="483" mass="53596">MGNKQSSGASSTDLLAAFTADQQAQIKQQYAKAVAQSGAPDKHSKSAKLPRSAFEHALCSHVDLPLRQALASYLVALTNSDQDMITQEAFIKGAHALSTDVESIHALYSSTKACLPEFVSHIANSVIPIWWQGAEIGPEQWDSPNNKKACQRLADYLVYHKSPPTASSQWDEDNLFNTDNASNSGWNEEATRNVAADVFDKWYNHNLEFNILFNILIRSIFWPESTNADKDRAQHHLAPIMARRMLPQTQSYSHLLTPFDYFTLTVHMPADCLASTSTSKSSPHQLIFSSKIDGSSWQNFVNNITNQGALILAIKTTDGDVIGGFIDSALQLETRWTGNTSNFLYRLDPMGLWDASAGNNDHYQYLCWGKKSLPNGFGMGGQFDYCGLWLDADFSHGHSKAGPLCSTYSSPRLTSKEEFTIDMVEAWLVRPLPVDPNNPDPRSQGSVLNNAEGMAFLEMAGRKLYSKDLPQADKDQENDQNTQ</sequence>
<dbReference type="GO" id="GO:0006979">
    <property type="term" value="P:response to oxidative stress"/>
    <property type="evidence" value="ECO:0007669"/>
    <property type="project" value="TreeGrafter"/>
</dbReference>
<keyword evidence="5" id="KW-0472">Membrane</keyword>
<evidence type="ECO:0000256" key="7">
    <source>
        <dbReference type="ARBA" id="ARBA00039594"/>
    </source>
</evidence>
<evidence type="ECO:0000256" key="3">
    <source>
        <dbReference type="ARBA" id="ARBA00004496"/>
    </source>
</evidence>
<dbReference type="InterPro" id="IPR006571">
    <property type="entry name" value="TLDc_dom"/>
</dbReference>
<dbReference type="GO" id="GO:0005634">
    <property type="term" value="C:nucleus"/>
    <property type="evidence" value="ECO:0007669"/>
    <property type="project" value="TreeGrafter"/>
</dbReference>
<dbReference type="AlphaFoldDB" id="A0A8H7Q2K9"/>
<reference evidence="11" key="1">
    <citation type="submission" date="2020-12" db="EMBL/GenBank/DDBJ databases">
        <title>Metabolic potential, ecology and presence of endohyphal bacteria is reflected in genomic diversity of Mucoromycotina.</title>
        <authorList>
            <person name="Muszewska A."/>
            <person name="Okrasinska A."/>
            <person name="Steczkiewicz K."/>
            <person name="Drgas O."/>
            <person name="Orlowska M."/>
            <person name="Perlinska-Lenart U."/>
            <person name="Aleksandrzak-Piekarczyk T."/>
            <person name="Szatraj K."/>
            <person name="Zielenkiewicz U."/>
            <person name="Pilsyk S."/>
            <person name="Malc E."/>
            <person name="Mieczkowski P."/>
            <person name="Kruszewska J.S."/>
            <person name="Biernat P."/>
            <person name="Pawlowska J."/>
        </authorList>
    </citation>
    <scope>NUCLEOTIDE SEQUENCE</scope>
    <source>
        <strain evidence="11">WA0000067209</strain>
    </source>
</reference>
<comment type="subcellular location">
    <subcellularLocation>
        <location evidence="3">Cytoplasm</location>
    </subcellularLocation>
    <subcellularLocation>
        <location evidence="2">Lysosome</location>
    </subcellularLocation>
    <subcellularLocation>
        <location evidence="1">Membrane</location>
    </subcellularLocation>
</comment>
<dbReference type="Proteomes" id="UP000654370">
    <property type="component" value="Unassembled WGS sequence"/>
</dbReference>
<dbReference type="GO" id="GO:0016020">
    <property type="term" value="C:membrane"/>
    <property type="evidence" value="ECO:0007669"/>
    <property type="project" value="UniProtKB-SubCell"/>
</dbReference>
<dbReference type="OrthoDB" id="26679at2759"/>
<feature type="domain" description="TLDc" evidence="10">
    <location>
        <begin position="254"/>
        <end position="430"/>
    </location>
</feature>
<evidence type="ECO:0000256" key="9">
    <source>
        <dbReference type="ARBA" id="ARBA00042134"/>
    </source>
</evidence>
<evidence type="ECO:0000256" key="8">
    <source>
        <dbReference type="ARBA" id="ARBA00041780"/>
    </source>
</evidence>
<keyword evidence="6" id="KW-0458">Lysosome</keyword>
<keyword evidence="4" id="KW-0963">Cytoplasm</keyword>
<evidence type="ECO:0000313" key="11">
    <source>
        <dbReference type="EMBL" id="KAG2184375.1"/>
    </source>
</evidence>
<proteinExistence type="predicted"/>
<evidence type="ECO:0000256" key="6">
    <source>
        <dbReference type="ARBA" id="ARBA00023228"/>
    </source>
</evidence>